<keyword evidence="3 6" id="KW-0812">Transmembrane</keyword>
<dbReference type="GO" id="GO:0016020">
    <property type="term" value="C:membrane"/>
    <property type="evidence" value="ECO:0007669"/>
    <property type="project" value="UniProtKB-SubCell"/>
</dbReference>
<feature type="transmembrane region" description="Helical" evidence="6">
    <location>
        <begin position="405"/>
        <end position="427"/>
    </location>
</feature>
<feature type="transmembrane region" description="Helical" evidence="6">
    <location>
        <begin position="124"/>
        <end position="148"/>
    </location>
</feature>
<feature type="transmembrane region" description="Helical" evidence="6">
    <location>
        <begin position="475"/>
        <end position="495"/>
    </location>
</feature>
<keyword evidence="2" id="KW-0813">Transport</keyword>
<dbReference type="GO" id="GO:0006865">
    <property type="term" value="P:amino acid transport"/>
    <property type="evidence" value="ECO:0007669"/>
    <property type="project" value="InterPro"/>
</dbReference>
<dbReference type="Pfam" id="PF13520">
    <property type="entry name" value="AA_permease_2"/>
    <property type="match status" value="1"/>
</dbReference>
<dbReference type="PANTHER" id="PTHR45649">
    <property type="entry name" value="AMINO-ACID PERMEASE BAT1"/>
    <property type="match status" value="1"/>
</dbReference>
<dbReference type="PROSITE" id="PS00218">
    <property type="entry name" value="AMINO_ACID_PERMEASE_1"/>
    <property type="match status" value="1"/>
</dbReference>
<evidence type="ECO:0000313" key="8">
    <source>
        <dbReference type="Proteomes" id="UP001149165"/>
    </source>
</evidence>
<sequence>MATVDTGSLRPASMEADMKNEGANRDQEILRAQGHIEEMPRQFSLLSILGLAFCITNSWIAIFATFQQPLNAGGGPGVFYALLVASIACFIITLGLAELASAYPTCGGQYHFAFMLSTPNTRAFAAFVTGWLSILAWILCTAASTIYLAQMFAYLAAAYHEDYTPSAWQIWLVYVAIITLCAAILCFLSSVIPPLEKAFFFCSLVGFVVFVITVLSTTSHKHSAYTVLADFNNESGWSDGVAFMISCGTAMYAFIGTDSAIHISEEVPMPTKTVPQTMCLTMVIGIVTSIPWALSFLFAGGDLEALGSSAQPIMLLFQQATQSFATSTFFTCWLMIIYFGATLSCLAATGRQTWAFARDNGLPFSTWNAIVHDKLRMPVNATVSCTIVISLYGIIYVGSTTAFNSFISASILVMNVSYAIPQGIALFRGRQKVITRGQFRLGAFGYFVNGFTVMRVAMYVVFFCFPFQYPTTVQSMNYVSVVAAGIIFIVSGLWLGGKRKTFTGPVSKVTRFIPFFLKYSDVKS</sequence>
<feature type="transmembrane region" description="Helical" evidence="6">
    <location>
        <begin position="78"/>
        <end position="103"/>
    </location>
</feature>
<gene>
    <name evidence="7" type="ORF">N7456_002609</name>
</gene>
<organism evidence="7 8">
    <name type="scientific">Penicillium angulare</name>
    <dbReference type="NCBI Taxonomy" id="116970"/>
    <lineage>
        <taxon>Eukaryota</taxon>
        <taxon>Fungi</taxon>
        <taxon>Dikarya</taxon>
        <taxon>Ascomycota</taxon>
        <taxon>Pezizomycotina</taxon>
        <taxon>Eurotiomycetes</taxon>
        <taxon>Eurotiomycetidae</taxon>
        <taxon>Eurotiales</taxon>
        <taxon>Aspergillaceae</taxon>
        <taxon>Penicillium</taxon>
    </lineage>
</organism>
<proteinExistence type="predicted"/>
<dbReference type="PANTHER" id="PTHR45649:SF11">
    <property type="entry name" value="TRANSPORTER, PUTATIVE (EUROFUNG)-RELATED"/>
    <property type="match status" value="1"/>
</dbReference>
<evidence type="ECO:0008006" key="9">
    <source>
        <dbReference type="Google" id="ProtNLM"/>
    </source>
</evidence>
<feature type="transmembrane region" description="Helical" evidence="6">
    <location>
        <begin position="379"/>
        <end position="399"/>
    </location>
</feature>
<name>A0A9W9KQ16_9EURO</name>
<dbReference type="Proteomes" id="UP001149165">
    <property type="component" value="Unassembled WGS sequence"/>
</dbReference>
<evidence type="ECO:0000313" key="7">
    <source>
        <dbReference type="EMBL" id="KAJ5114075.1"/>
    </source>
</evidence>
<dbReference type="PIRSF" id="PIRSF006060">
    <property type="entry name" value="AA_transporter"/>
    <property type="match status" value="1"/>
</dbReference>
<evidence type="ECO:0000256" key="5">
    <source>
        <dbReference type="ARBA" id="ARBA00023136"/>
    </source>
</evidence>
<protein>
    <recommendedName>
        <fullName evidence="9">Amino acid transporter</fullName>
    </recommendedName>
</protein>
<comment type="subcellular location">
    <subcellularLocation>
        <location evidence="1">Membrane</location>
        <topology evidence="1">Multi-pass membrane protein</topology>
    </subcellularLocation>
</comment>
<dbReference type="Gene3D" id="1.20.1740.10">
    <property type="entry name" value="Amino acid/polyamine transporter I"/>
    <property type="match status" value="1"/>
</dbReference>
<feature type="transmembrane region" description="Helical" evidence="6">
    <location>
        <begin position="278"/>
        <end position="299"/>
    </location>
</feature>
<dbReference type="OrthoDB" id="2417308at2759"/>
<feature type="transmembrane region" description="Helical" evidence="6">
    <location>
        <begin position="198"/>
        <end position="217"/>
    </location>
</feature>
<dbReference type="InterPro" id="IPR004840">
    <property type="entry name" value="Amino_acid_permease_CS"/>
</dbReference>
<evidence type="ECO:0000256" key="3">
    <source>
        <dbReference type="ARBA" id="ARBA00022692"/>
    </source>
</evidence>
<reference evidence="7" key="2">
    <citation type="journal article" date="2023" name="IMA Fungus">
        <title>Comparative genomic study of the Penicillium genus elucidates a diverse pangenome and 15 lateral gene transfer events.</title>
        <authorList>
            <person name="Petersen C."/>
            <person name="Sorensen T."/>
            <person name="Nielsen M.R."/>
            <person name="Sondergaard T.E."/>
            <person name="Sorensen J.L."/>
            <person name="Fitzpatrick D.A."/>
            <person name="Frisvad J.C."/>
            <person name="Nielsen K.L."/>
        </authorList>
    </citation>
    <scope>NUCLEOTIDE SEQUENCE</scope>
    <source>
        <strain evidence="7">IBT 30069</strain>
    </source>
</reference>
<keyword evidence="8" id="KW-1185">Reference proteome</keyword>
<dbReference type="EMBL" id="JAPQKH010000002">
    <property type="protein sequence ID" value="KAJ5114075.1"/>
    <property type="molecule type" value="Genomic_DNA"/>
</dbReference>
<evidence type="ECO:0000256" key="2">
    <source>
        <dbReference type="ARBA" id="ARBA00022448"/>
    </source>
</evidence>
<dbReference type="GO" id="GO:0022857">
    <property type="term" value="F:transmembrane transporter activity"/>
    <property type="evidence" value="ECO:0007669"/>
    <property type="project" value="InterPro"/>
</dbReference>
<reference evidence="7" key="1">
    <citation type="submission" date="2022-11" db="EMBL/GenBank/DDBJ databases">
        <authorList>
            <person name="Petersen C."/>
        </authorList>
    </citation>
    <scope>NUCLEOTIDE SEQUENCE</scope>
    <source>
        <strain evidence="7">IBT 30069</strain>
    </source>
</reference>
<feature type="transmembrane region" description="Helical" evidence="6">
    <location>
        <begin position="324"/>
        <end position="348"/>
    </location>
</feature>
<dbReference type="AlphaFoldDB" id="A0A9W9KQ16"/>
<comment type="caution">
    <text evidence="7">The sequence shown here is derived from an EMBL/GenBank/DDBJ whole genome shotgun (WGS) entry which is preliminary data.</text>
</comment>
<keyword evidence="5 6" id="KW-0472">Membrane</keyword>
<keyword evidence="4 6" id="KW-1133">Transmembrane helix</keyword>
<evidence type="ECO:0000256" key="1">
    <source>
        <dbReference type="ARBA" id="ARBA00004141"/>
    </source>
</evidence>
<dbReference type="InterPro" id="IPR002293">
    <property type="entry name" value="AA/rel_permease1"/>
</dbReference>
<feature type="transmembrane region" description="Helical" evidence="6">
    <location>
        <begin position="168"/>
        <end position="191"/>
    </location>
</feature>
<feature type="transmembrane region" description="Helical" evidence="6">
    <location>
        <begin position="43"/>
        <end position="66"/>
    </location>
</feature>
<feature type="transmembrane region" description="Helical" evidence="6">
    <location>
        <begin position="237"/>
        <end position="257"/>
    </location>
</feature>
<accession>A0A9W9KQ16</accession>
<evidence type="ECO:0000256" key="6">
    <source>
        <dbReference type="SAM" id="Phobius"/>
    </source>
</evidence>
<evidence type="ECO:0000256" key="4">
    <source>
        <dbReference type="ARBA" id="ARBA00022989"/>
    </source>
</evidence>
<feature type="transmembrane region" description="Helical" evidence="6">
    <location>
        <begin position="447"/>
        <end position="469"/>
    </location>
</feature>